<evidence type="ECO:0000313" key="4">
    <source>
        <dbReference type="RefSeq" id="XP_013416199.1"/>
    </source>
</evidence>
<feature type="domain" description="GCM" evidence="2">
    <location>
        <begin position="1"/>
        <end position="42"/>
    </location>
</feature>
<dbReference type="PROSITE" id="PS50807">
    <property type="entry name" value="GCM"/>
    <property type="match status" value="1"/>
</dbReference>
<feature type="region of interest" description="Disordered" evidence="1">
    <location>
        <begin position="153"/>
        <end position="172"/>
    </location>
</feature>
<reference evidence="4" key="1">
    <citation type="submission" date="2025-08" db="UniProtKB">
        <authorList>
            <consortium name="RefSeq"/>
        </authorList>
    </citation>
    <scope>IDENTIFICATION</scope>
    <source>
        <tissue evidence="4">Gonads</tissue>
    </source>
</reference>
<protein>
    <submittedName>
        <fullName evidence="4">Uncharacterized protein LOC106177840</fullName>
    </submittedName>
</protein>
<dbReference type="RefSeq" id="XP_013416199.1">
    <property type="nucleotide sequence ID" value="XM_013560745.1"/>
</dbReference>
<proteinExistence type="predicted"/>
<dbReference type="GO" id="GO:0006355">
    <property type="term" value="P:regulation of DNA-templated transcription"/>
    <property type="evidence" value="ECO:0007669"/>
    <property type="project" value="InterPro"/>
</dbReference>
<name>A0A1S3K1D2_LINAN</name>
<organism evidence="3 4">
    <name type="scientific">Lingula anatina</name>
    <name type="common">Brachiopod</name>
    <name type="synonym">Lingula unguis</name>
    <dbReference type="NCBI Taxonomy" id="7574"/>
    <lineage>
        <taxon>Eukaryota</taxon>
        <taxon>Metazoa</taxon>
        <taxon>Spiralia</taxon>
        <taxon>Lophotrochozoa</taxon>
        <taxon>Brachiopoda</taxon>
        <taxon>Linguliformea</taxon>
        <taxon>Lingulata</taxon>
        <taxon>Lingulida</taxon>
        <taxon>Linguloidea</taxon>
        <taxon>Lingulidae</taxon>
        <taxon>Lingula</taxon>
    </lineage>
</organism>
<dbReference type="AlphaFoldDB" id="A0A1S3K1D2"/>
<evidence type="ECO:0000313" key="3">
    <source>
        <dbReference type="Proteomes" id="UP000085678"/>
    </source>
</evidence>
<feature type="compositionally biased region" description="Basic and acidic residues" evidence="1">
    <location>
        <begin position="159"/>
        <end position="169"/>
    </location>
</feature>
<gene>
    <name evidence="4" type="primary">LOC106177840</name>
</gene>
<dbReference type="GO" id="GO:0003677">
    <property type="term" value="F:DNA binding"/>
    <property type="evidence" value="ECO:0007669"/>
    <property type="project" value="InterPro"/>
</dbReference>
<dbReference type="GeneID" id="106177840"/>
<dbReference type="KEGG" id="lak:106177840"/>
<evidence type="ECO:0000256" key="1">
    <source>
        <dbReference type="SAM" id="MobiDB-lite"/>
    </source>
</evidence>
<sequence>MPLQRPHYWSEDSPVTTNQTYGWHLHEYPEPVGYSAKGKYMVINKPMPDLTYRKVVVKRSKKQSSDRLILPPAVGARGDARKPLNDSTYWSSSPPYFDGANPRKGLDMFATSQRKAPSSDYFSDQARKLLYESLDYGYGKLIAEQKARRSQSASQLAAMREEEKKESKVRPKTGIPFIPADDIGLEVKPLYLWHTNSGYLVRVVP</sequence>
<dbReference type="InParanoid" id="A0A1S3K1D2"/>
<dbReference type="Proteomes" id="UP000085678">
    <property type="component" value="Unplaced"/>
</dbReference>
<keyword evidence="3" id="KW-1185">Reference proteome</keyword>
<evidence type="ECO:0000259" key="2">
    <source>
        <dbReference type="PROSITE" id="PS50807"/>
    </source>
</evidence>
<accession>A0A1S3K1D2</accession>
<dbReference type="InterPro" id="IPR003902">
    <property type="entry name" value="Tscrpt_reg_GCM"/>
</dbReference>